<evidence type="ECO:0008006" key="3">
    <source>
        <dbReference type="Google" id="ProtNLM"/>
    </source>
</evidence>
<gene>
    <name evidence="1" type="ORF">F4553_001049</name>
</gene>
<proteinExistence type="predicted"/>
<dbReference type="Pfam" id="PF10706">
    <property type="entry name" value="Aminoglyc_resit"/>
    <property type="match status" value="1"/>
</dbReference>
<keyword evidence="2" id="KW-1185">Reference proteome</keyword>
<dbReference type="AlphaFoldDB" id="A0A841BLH6"/>
<sequence length="191" mass="21547">MPNSVSAELLVTMKRAATVLKEHQVPFALAGGFAVYARGGSGSEHDVDFLIRREDADKALKLLAAAGFSTERPPEDWLVKVYDQHRLVDLIFEPVGLPVTDATLADTTLMRVEAIEMPVLSATTLMSYKLLSFTEQYCDYTRALPLARSLREQIDWERVRADTKPSPYARSFLFLLEQLDVLPHRRHGEQE</sequence>
<dbReference type="Proteomes" id="UP000587527">
    <property type="component" value="Unassembled WGS sequence"/>
</dbReference>
<organism evidence="1 2">
    <name type="scientific">Allocatelliglobosispora scoriae</name>
    <dbReference type="NCBI Taxonomy" id="643052"/>
    <lineage>
        <taxon>Bacteria</taxon>
        <taxon>Bacillati</taxon>
        <taxon>Actinomycetota</taxon>
        <taxon>Actinomycetes</taxon>
        <taxon>Micromonosporales</taxon>
        <taxon>Micromonosporaceae</taxon>
        <taxon>Allocatelliglobosispora</taxon>
    </lineage>
</organism>
<dbReference type="InterPro" id="IPR019646">
    <property type="entry name" value="Aminoglyc_AdlTrfase"/>
</dbReference>
<evidence type="ECO:0000313" key="2">
    <source>
        <dbReference type="Proteomes" id="UP000587527"/>
    </source>
</evidence>
<evidence type="ECO:0000313" key="1">
    <source>
        <dbReference type="EMBL" id="MBB5867670.1"/>
    </source>
</evidence>
<protein>
    <recommendedName>
        <fullName evidence="3">Nucleotidyltransferase family protein</fullName>
    </recommendedName>
</protein>
<dbReference type="SUPFAM" id="SSF81301">
    <property type="entry name" value="Nucleotidyltransferase"/>
    <property type="match status" value="1"/>
</dbReference>
<dbReference type="RefSeq" id="WP_184832697.1">
    <property type="nucleotide sequence ID" value="NZ_JACHMN010000001.1"/>
</dbReference>
<dbReference type="Gene3D" id="3.30.460.40">
    <property type="match status" value="1"/>
</dbReference>
<comment type="caution">
    <text evidence="1">The sequence shown here is derived from an EMBL/GenBank/DDBJ whole genome shotgun (WGS) entry which is preliminary data.</text>
</comment>
<dbReference type="EMBL" id="JACHMN010000001">
    <property type="protein sequence ID" value="MBB5867670.1"/>
    <property type="molecule type" value="Genomic_DNA"/>
</dbReference>
<name>A0A841BLH6_9ACTN</name>
<dbReference type="InterPro" id="IPR043519">
    <property type="entry name" value="NT_sf"/>
</dbReference>
<accession>A0A841BLH6</accession>
<reference evidence="1 2" key="1">
    <citation type="submission" date="2020-08" db="EMBL/GenBank/DDBJ databases">
        <title>Sequencing the genomes of 1000 actinobacteria strains.</title>
        <authorList>
            <person name="Klenk H.-P."/>
        </authorList>
    </citation>
    <scope>NUCLEOTIDE SEQUENCE [LARGE SCALE GENOMIC DNA]</scope>
    <source>
        <strain evidence="1 2">DSM 45362</strain>
    </source>
</reference>